<dbReference type="PROSITE" id="PS51625">
    <property type="entry name" value="SAM_MT_TRMB"/>
    <property type="match status" value="1"/>
</dbReference>
<evidence type="ECO:0000256" key="8">
    <source>
        <dbReference type="SAM" id="MobiDB-lite"/>
    </source>
</evidence>
<dbReference type="Gene3D" id="3.40.50.150">
    <property type="entry name" value="Vaccinia Virus protein VP39"/>
    <property type="match status" value="1"/>
</dbReference>
<evidence type="ECO:0000256" key="2">
    <source>
        <dbReference type="ARBA" id="ARBA00003015"/>
    </source>
</evidence>
<dbReference type="EMBL" id="JABVCQ010000040">
    <property type="protein sequence ID" value="MBB1127195.1"/>
    <property type="molecule type" value="Genomic_DNA"/>
</dbReference>
<dbReference type="InterPro" id="IPR055361">
    <property type="entry name" value="tRNA_methyltr_TrmB_bact"/>
</dbReference>
<dbReference type="GO" id="GO:0008176">
    <property type="term" value="F:tRNA (guanine(46)-N7)-methyltransferase activity"/>
    <property type="evidence" value="ECO:0007669"/>
    <property type="project" value="UniProtKB-UniRule"/>
</dbReference>
<evidence type="ECO:0000256" key="7">
    <source>
        <dbReference type="HAMAP-Rule" id="MF_01057"/>
    </source>
</evidence>
<dbReference type="HAMAP" id="MF_01057">
    <property type="entry name" value="tRNA_methyltr_TrmB"/>
    <property type="match status" value="1"/>
</dbReference>
<reference evidence="9 10" key="1">
    <citation type="journal article" date="2020" name="Arch. Microbiol.">
        <title>The genome sequence of the giant phototrophic gammaproteobacterium Thiospirillum jenense gives insight into its physiological properties and phylogenetic relationships.</title>
        <authorList>
            <person name="Imhoff J.F."/>
            <person name="Meyer T.E."/>
            <person name="Kyndt J.A."/>
        </authorList>
    </citation>
    <scope>NUCLEOTIDE SEQUENCE [LARGE SCALE GENOMIC DNA]</scope>
    <source>
        <strain evidence="9 10">DSM 216</strain>
    </source>
</reference>
<comment type="similarity">
    <text evidence="7">Belongs to the class I-like SAM-binding methyltransferase superfamily. TrmB family.</text>
</comment>
<evidence type="ECO:0000256" key="4">
    <source>
        <dbReference type="ARBA" id="ARBA00022679"/>
    </source>
</evidence>
<keyword evidence="4 7" id="KW-0808">Transferase</keyword>
<feature type="binding site" evidence="7">
    <location>
        <position position="156"/>
    </location>
    <ligand>
        <name>S-adenosyl-L-methionine</name>
        <dbReference type="ChEBI" id="CHEBI:59789"/>
    </ligand>
</feature>
<keyword evidence="10" id="KW-1185">Reference proteome</keyword>
<evidence type="ECO:0000256" key="1">
    <source>
        <dbReference type="ARBA" id="ARBA00000142"/>
    </source>
</evidence>
<evidence type="ECO:0000256" key="5">
    <source>
        <dbReference type="ARBA" id="ARBA00022691"/>
    </source>
</evidence>
<comment type="caution">
    <text evidence="9">The sequence shown here is derived from an EMBL/GenBank/DDBJ whole genome shotgun (WGS) entry which is preliminary data.</text>
</comment>
<dbReference type="SUPFAM" id="SSF53335">
    <property type="entry name" value="S-adenosyl-L-methionine-dependent methyltransferases"/>
    <property type="match status" value="1"/>
</dbReference>
<dbReference type="EC" id="2.1.1.33" evidence="7"/>
<sequence length="250" mass="27647">MSNSSPAAPAVDELTASPAPFVTSPPRPVRSFVRRQGRLTTAQARAFDELWPQFGCDWQPGTVLQPAALFGDDPALPVALEIGFGNGEALLQLASAHPERGYLGCDVHRPGVGHLLLELQRRELVNVRVVCHDAVELLGHALSSDCLSAVYLFFPDPWPKLRHHKRRLVQPPFVNLLARALRTGGDFHAATDWQPYAAQMLTVLDNSAAFCNAVGAGQFAPRLPERPLTRFEQRGQRLGHAVFDLHYRRR</sequence>
<feature type="binding site" evidence="7">
    <location>
        <position position="81"/>
    </location>
    <ligand>
        <name>S-adenosyl-L-methionine</name>
        <dbReference type="ChEBI" id="CHEBI:59789"/>
    </ligand>
</feature>
<evidence type="ECO:0000256" key="6">
    <source>
        <dbReference type="ARBA" id="ARBA00022694"/>
    </source>
</evidence>
<keyword evidence="3 7" id="KW-0489">Methyltransferase</keyword>
<feature type="binding site" evidence="7">
    <location>
        <position position="133"/>
    </location>
    <ligand>
        <name>S-adenosyl-L-methionine</name>
        <dbReference type="ChEBI" id="CHEBI:59789"/>
    </ligand>
</feature>
<dbReference type="PANTHER" id="PTHR23417:SF14">
    <property type="entry name" value="PENTACOTRIPEPTIDE-REPEAT REGION OF PRORP DOMAIN-CONTAINING PROTEIN"/>
    <property type="match status" value="1"/>
</dbReference>
<keyword evidence="5 7" id="KW-0949">S-adenosyl-L-methionine</keyword>
<dbReference type="InterPro" id="IPR003358">
    <property type="entry name" value="tRNA_(Gua-N-7)_MeTrfase_Trmb"/>
</dbReference>
<feature type="region of interest" description="Disordered" evidence="8">
    <location>
        <begin position="1"/>
        <end position="27"/>
    </location>
</feature>
<name>A0A839HE31_9GAMM</name>
<feature type="binding site" evidence="7">
    <location>
        <begin position="229"/>
        <end position="232"/>
    </location>
    <ligand>
        <name>substrate</name>
    </ligand>
</feature>
<dbReference type="CDD" id="cd02440">
    <property type="entry name" value="AdoMet_MTases"/>
    <property type="match status" value="1"/>
</dbReference>
<dbReference type="PANTHER" id="PTHR23417">
    <property type="entry name" value="3-DEOXY-D-MANNO-OCTULOSONIC-ACID TRANSFERASE/TRNA GUANINE-N 7 - -METHYLTRANSFERASE"/>
    <property type="match status" value="1"/>
</dbReference>
<keyword evidence="6 7" id="KW-0819">tRNA processing</keyword>
<evidence type="ECO:0000313" key="9">
    <source>
        <dbReference type="EMBL" id="MBB1127195.1"/>
    </source>
</evidence>
<dbReference type="InterPro" id="IPR029063">
    <property type="entry name" value="SAM-dependent_MTases_sf"/>
</dbReference>
<evidence type="ECO:0000256" key="3">
    <source>
        <dbReference type="ARBA" id="ARBA00022603"/>
    </source>
</evidence>
<organism evidence="9 10">
    <name type="scientific">Thiospirillum jenense</name>
    <dbReference type="NCBI Taxonomy" id="1653858"/>
    <lineage>
        <taxon>Bacteria</taxon>
        <taxon>Pseudomonadati</taxon>
        <taxon>Pseudomonadota</taxon>
        <taxon>Gammaproteobacteria</taxon>
        <taxon>Chromatiales</taxon>
        <taxon>Chromatiaceae</taxon>
        <taxon>Thiospirillum</taxon>
    </lineage>
</organism>
<dbReference type="AlphaFoldDB" id="A0A839HE31"/>
<dbReference type="NCBIfam" id="TIGR00091">
    <property type="entry name" value="tRNA (guanosine(46)-N7)-methyltransferase TrmB"/>
    <property type="match status" value="1"/>
</dbReference>
<comment type="caution">
    <text evidence="7">Lacks conserved residue(s) required for the propagation of feature annotation.</text>
</comment>
<dbReference type="Pfam" id="PF02390">
    <property type="entry name" value="Methyltransf_4"/>
    <property type="match status" value="1"/>
</dbReference>
<dbReference type="UniPathway" id="UPA00989"/>
<feature type="binding site" evidence="7">
    <location>
        <position position="106"/>
    </location>
    <ligand>
        <name>S-adenosyl-L-methionine</name>
        <dbReference type="ChEBI" id="CHEBI:59789"/>
    </ligand>
</feature>
<comment type="catalytic activity">
    <reaction evidence="1 7">
        <text>guanosine(46) in tRNA + S-adenosyl-L-methionine = N(7)-methylguanosine(46) in tRNA + S-adenosyl-L-homocysteine</text>
        <dbReference type="Rhea" id="RHEA:42708"/>
        <dbReference type="Rhea" id="RHEA-COMP:10188"/>
        <dbReference type="Rhea" id="RHEA-COMP:10189"/>
        <dbReference type="ChEBI" id="CHEBI:57856"/>
        <dbReference type="ChEBI" id="CHEBI:59789"/>
        <dbReference type="ChEBI" id="CHEBI:74269"/>
        <dbReference type="ChEBI" id="CHEBI:74480"/>
        <dbReference type="EC" id="2.1.1.33"/>
    </reaction>
</comment>
<protein>
    <recommendedName>
        <fullName evidence="7">tRNA (guanine-N(7)-)-methyltransferase</fullName>
        <ecNumber evidence="7">2.1.1.33</ecNumber>
    </recommendedName>
    <alternativeName>
        <fullName evidence="7">tRNA (guanine(46)-N(7))-methyltransferase</fullName>
    </alternativeName>
    <alternativeName>
        <fullName evidence="7">tRNA(m7G46)-methyltransferase</fullName>
    </alternativeName>
</protein>
<proteinExistence type="inferred from homology"/>
<accession>A0A839HE31</accession>
<comment type="function">
    <text evidence="2 7">Catalyzes the formation of N(7)-methylguanine at position 46 (m7G46) in tRNA.</text>
</comment>
<feature type="binding site" evidence="7">
    <location>
        <position position="160"/>
    </location>
    <ligand>
        <name>substrate</name>
    </ligand>
</feature>
<comment type="pathway">
    <text evidence="7">tRNA modification; N(7)-methylguanine-tRNA biosynthesis.</text>
</comment>
<gene>
    <name evidence="7 9" type="primary">trmB</name>
    <name evidence="9" type="ORF">HUK38_13315</name>
</gene>
<dbReference type="Proteomes" id="UP000548632">
    <property type="component" value="Unassembled WGS sequence"/>
</dbReference>
<evidence type="ECO:0000313" key="10">
    <source>
        <dbReference type="Proteomes" id="UP000548632"/>
    </source>
</evidence>
<dbReference type="GO" id="GO:0043527">
    <property type="term" value="C:tRNA methyltransferase complex"/>
    <property type="evidence" value="ECO:0007669"/>
    <property type="project" value="TreeGrafter"/>
</dbReference>
<feature type="binding site" evidence="7">
    <location>
        <position position="192"/>
    </location>
    <ligand>
        <name>substrate</name>
    </ligand>
</feature>
<dbReference type="RefSeq" id="WP_182584821.1">
    <property type="nucleotide sequence ID" value="NZ_JABVCQ010000040.1"/>
</dbReference>